<proteinExistence type="predicted"/>
<keyword evidence="4" id="KW-1185">Reference proteome</keyword>
<dbReference type="Proteomes" id="UP000027586">
    <property type="component" value="Unassembled WGS sequence"/>
</dbReference>
<organism evidence="3 4">
    <name type="scientific">Lichtheimia corymbifera JMRC:FSU:9682</name>
    <dbReference type="NCBI Taxonomy" id="1263082"/>
    <lineage>
        <taxon>Eukaryota</taxon>
        <taxon>Fungi</taxon>
        <taxon>Fungi incertae sedis</taxon>
        <taxon>Mucoromycota</taxon>
        <taxon>Mucoromycotina</taxon>
        <taxon>Mucoromycetes</taxon>
        <taxon>Mucorales</taxon>
        <taxon>Lichtheimiaceae</taxon>
        <taxon>Lichtheimia</taxon>
    </lineage>
</organism>
<evidence type="ECO:0000256" key="1">
    <source>
        <dbReference type="ARBA" id="ARBA00022801"/>
    </source>
</evidence>
<evidence type="ECO:0000259" key="2">
    <source>
        <dbReference type="PROSITE" id="PS50263"/>
    </source>
</evidence>
<dbReference type="InterPro" id="IPR003010">
    <property type="entry name" value="C-N_Hydrolase"/>
</dbReference>
<dbReference type="PROSITE" id="PS50263">
    <property type="entry name" value="CN_HYDROLASE"/>
    <property type="match status" value="1"/>
</dbReference>
<dbReference type="InterPro" id="IPR050345">
    <property type="entry name" value="Aliph_Amidase/BUP"/>
</dbReference>
<dbReference type="Pfam" id="PF00795">
    <property type="entry name" value="CN_hydrolase"/>
    <property type="match status" value="1"/>
</dbReference>
<dbReference type="GO" id="GO:0016811">
    <property type="term" value="F:hydrolase activity, acting on carbon-nitrogen (but not peptide) bonds, in linear amides"/>
    <property type="evidence" value="ECO:0007669"/>
    <property type="project" value="TreeGrafter"/>
</dbReference>
<dbReference type="CDD" id="cd07197">
    <property type="entry name" value="nitrilase"/>
    <property type="match status" value="1"/>
</dbReference>
<dbReference type="Gene3D" id="3.60.110.10">
    <property type="entry name" value="Carbon-nitrogen hydrolase"/>
    <property type="match status" value="1"/>
</dbReference>
<comment type="caution">
    <text evidence="3">The sequence shown here is derived from an EMBL/GenBank/DDBJ whole genome shotgun (WGS) entry which is preliminary data.</text>
</comment>
<protein>
    <submittedName>
        <fullName evidence="3">Nitrilase cyanide hydratase and apolipoprotein n-acyltransferase</fullName>
    </submittedName>
</protein>
<dbReference type="OrthoDB" id="412018at2759"/>
<dbReference type="PANTHER" id="PTHR43674:SF16">
    <property type="entry name" value="CARBON-NITROGEN FAMILY, PUTATIVE (AFU_ORTHOLOGUE AFUA_5G02350)-RELATED"/>
    <property type="match status" value="1"/>
</dbReference>
<gene>
    <name evidence="3" type="ORF">LCOR_00526.1</name>
</gene>
<keyword evidence="1" id="KW-0378">Hydrolase</keyword>
<dbReference type="InterPro" id="IPR036526">
    <property type="entry name" value="C-N_Hydrolase_sf"/>
</dbReference>
<dbReference type="SUPFAM" id="SSF56317">
    <property type="entry name" value="Carbon-nitrogen hydrolase"/>
    <property type="match status" value="1"/>
</dbReference>
<dbReference type="PANTHER" id="PTHR43674">
    <property type="entry name" value="NITRILASE C965.09-RELATED"/>
    <property type="match status" value="1"/>
</dbReference>
<reference evidence="3" key="1">
    <citation type="submission" date="2013-08" db="EMBL/GenBank/DDBJ databases">
        <title>Gene expansion shapes genome architecture in the human pathogen Lichtheimia corymbifera: an evolutionary genomics analysis in the ancient terrestrial Mucorales (Mucoromycotina).</title>
        <authorList>
            <person name="Schwartze V.U."/>
            <person name="Winter S."/>
            <person name="Shelest E."/>
            <person name="Marcet-Houben M."/>
            <person name="Horn F."/>
            <person name="Wehner S."/>
            <person name="Hoffmann K."/>
            <person name="Riege K."/>
            <person name="Sammeth M."/>
            <person name="Nowrousian M."/>
            <person name="Valiante V."/>
            <person name="Linde J."/>
            <person name="Jacobsen I.D."/>
            <person name="Marz M."/>
            <person name="Brakhage A.A."/>
            <person name="Gabaldon T."/>
            <person name="Bocker S."/>
            <person name="Voigt K."/>
        </authorList>
    </citation>
    <scope>NUCLEOTIDE SEQUENCE [LARGE SCALE GENOMIC DNA]</scope>
    <source>
        <strain evidence="3">FSU 9682</strain>
    </source>
</reference>
<sequence length="295" mass="32756">MKIAAVQYCIDHDDPHGNWSRIEDYINKAKSQGVDLVVFPEYIIGGPGPERATGKEACERFCSLAKQYDLDIVSGTIVEKDPEDGKLYNCAYYIDNRGQVLMEYRKVHLWHPERDYLHQGKHGFGTTKNRFGITVGMCVCWDIAFPEGFRHMVFKDGAQLVIAPAYWTLEDAGPIGQGHNAYSESAFLDSVVPARAFENEIAMVFCNVGDPNSEGQRKSPFGASAGCTQIAVPFKGVIAHCAARTEEMIVADVDVETLTRDAETVYKVREDWIKGKIFGGSPAYEVESIVKPSSQ</sequence>
<dbReference type="STRING" id="1263082.A0A068RGA1"/>
<dbReference type="GO" id="GO:0016746">
    <property type="term" value="F:acyltransferase activity"/>
    <property type="evidence" value="ECO:0007669"/>
    <property type="project" value="UniProtKB-KW"/>
</dbReference>
<evidence type="ECO:0000313" key="4">
    <source>
        <dbReference type="Proteomes" id="UP000027586"/>
    </source>
</evidence>
<name>A0A068RGA1_9FUNG</name>
<feature type="domain" description="CN hydrolase" evidence="2">
    <location>
        <begin position="1"/>
        <end position="255"/>
    </location>
</feature>
<dbReference type="AlphaFoldDB" id="A0A068RGA1"/>
<dbReference type="EMBL" id="CBTN010000002">
    <property type="protein sequence ID" value="CDH48755.1"/>
    <property type="molecule type" value="Genomic_DNA"/>
</dbReference>
<evidence type="ECO:0000313" key="3">
    <source>
        <dbReference type="EMBL" id="CDH48755.1"/>
    </source>
</evidence>
<accession>A0A068RGA1</accession>
<dbReference type="VEuPathDB" id="FungiDB:LCOR_00526.1"/>